<dbReference type="AlphaFoldDB" id="A0A9W9NYM1"/>
<dbReference type="Proteomes" id="UP001147733">
    <property type="component" value="Unassembled WGS sequence"/>
</dbReference>
<accession>A0A9W9NYM1</accession>
<proteinExistence type="predicted"/>
<reference evidence="2" key="1">
    <citation type="submission" date="2022-11" db="EMBL/GenBank/DDBJ databases">
        <authorList>
            <person name="Petersen C."/>
        </authorList>
    </citation>
    <scope>NUCLEOTIDE SEQUENCE</scope>
    <source>
        <strain evidence="2">IBT 23319</strain>
    </source>
</reference>
<reference evidence="2" key="2">
    <citation type="journal article" date="2023" name="IMA Fungus">
        <title>Comparative genomic study of the Penicillium genus elucidates a diverse pangenome and 15 lateral gene transfer events.</title>
        <authorList>
            <person name="Petersen C."/>
            <person name="Sorensen T."/>
            <person name="Nielsen M.R."/>
            <person name="Sondergaard T.E."/>
            <person name="Sorensen J.L."/>
            <person name="Fitzpatrick D.A."/>
            <person name="Frisvad J.C."/>
            <person name="Nielsen K.L."/>
        </authorList>
    </citation>
    <scope>NUCLEOTIDE SEQUENCE</scope>
    <source>
        <strain evidence="2">IBT 23319</strain>
    </source>
</reference>
<feature type="compositionally biased region" description="Low complexity" evidence="1">
    <location>
        <begin position="41"/>
        <end position="51"/>
    </location>
</feature>
<dbReference type="OrthoDB" id="4776522at2759"/>
<comment type="caution">
    <text evidence="2">The sequence shown here is derived from an EMBL/GenBank/DDBJ whole genome shotgun (WGS) entry which is preliminary data.</text>
</comment>
<evidence type="ECO:0000313" key="3">
    <source>
        <dbReference type="Proteomes" id="UP001147733"/>
    </source>
</evidence>
<sequence length="535" mass="61038">MEPEEKSEYENEVNIEEDIEEGDFKALSFSDQLPAEEETGEGPTSTTESSVLYTSSSSLSVSESVAATLATSATSLHTESMPIVHATPEDIRNASYRTRAGPYCNHESIQRYWTSNPIFDLQCERPDCLRPARFLYECTADTAEYSPYVSSLPERAIDVLSGWIQKAIADGHYTEAQVEKMLDQKMEVLETAASLREQVPPPSQMFPGGRGLYSDEDAYDQRDRRIEAEKHAATTKDYSNLQPCRAMYCTMCRPYCAEAAWVSMDTVASEPYEEPLPSPANLYRPVTDGNKLRNLPEDATKWQYTGPFRIWWQHHQYPAGKDLTPILNIIVELDAPFTCLEVIYNWVRWQQMPALEYHEFVKWIKTLTLEDLLRHTEQFGPSEGFDFQSENLSYAYLSPGTRSVPLSRHPIWEEVAIKDTVSEEPTLVAIPRYEYDVWDRFAGRSPKHLRETTSSYVSARDEFLFQREIEGYPSVDRSSDMDLDLETNLDMQGPSTEPTFDPGVWTIFNFEEIQTSQDIAMSPDSFVIDAKSHSS</sequence>
<dbReference type="EMBL" id="JAPQKT010000006">
    <property type="protein sequence ID" value="KAJ5227408.1"/>
    <property type="molecule type" value="Genomic_DNA"/>
</dbReference>
<gene>
    <name evidence="2" type="ORF">N7469_007414</name>
</gene>
<protein>
    <submittedName>
        <fullName evidence="2">Uncharacterized protein</fullName>
    </submittedName>
</protein>
<keyword evidence="3" id="KW-1185">Reference proteome</keyword>
<dbReference type="RefSeq" id="XP_056499773.1">
    <property type="nucleotide sequence ID" value="XM_056646332.1"/>
</dbReference>
<dbReference type="GeneID" id="81385499"/>
<organism evidence="2 3">
    <name type="scientific">Penicillium citrinum</name>
    <dbReference type="NCBI Taxonomy" id="5077"/>
    <lineage>
        <taxon>Eukaryota</taxon>
        <taxon>Fungi</taxon>
        <taxon>Dikarya</taxon>
        <taxon>Ascomycota</taxon>
        <taxon>Pezizomycotina</taxon>
        <taxon>Eurotiomycetes</taxon>
        <taxon>Eurotiomycetidae</taxon>
        <taxon>Eurotiales</taxon>
        <taxon>Aspergillaceae</taxon>
        <taxon>Penicillium</taxon>
    </lineage>
</organism>
<feature type="region of interest" description="Disordered" evidence="1">
    <location>
        <begin position="1"/>
        <end position="51"/>
    </location>
</feature>
<evidence type="ECO:0000256" key="1">
    <source>
        <dbReference type="SAM" id="MobiDB-lite"/>
    </source>
</evidence>
<feature type="compositionally biased region" description="Acidic residues" evidence="1">
    <location>
        <begin position="10"/>
        <end position="21"/>
    </location>
</feature>
<evidence type="ECO:0000313" key="2">
    <source>
        <dbReference type="EMBL" id="KAJ5227408.1"/>
    </source>
</evidence>
<name>A0A9W9NYM1_PENCI</name>